<dbReference type="EMBL" id="LR796293">
    <property type="protein sequence ID" value="CAB4135028.1"/>
    <property type="molecule type" value="Genomic_DNA"/>
</dbReference>
<dbReference type="Pfam" id="PF24175">
    <property type="entry name" value="SU10_adaptor"/>
    <property type="match status" value="1"/>
</dbReference>
<organism evidence="2">
    <name type="scientific">uncultured Caudovirales phage</name>
    <dbReference type="NCBI Taxonomy" id="2100421"/>
    <lineage>
        <taxon>Viruses</taxon>
        <taxon>Duplodnaviria</taxon>
        <taxon>Heunggongvirae</taxon>
        <taxon>Uroviricota</taxon>
        <taxon>Caudoviricetes</taxon>
        <taxon>Peduoviridae</taxon>
        <taxon>Maltschvirus</taxon>
        <taxon>Maltschvirus maltsch</taxon>
    </lineage>
</organism>
<proteinExistence type="predicted"/>
<name>A0A6J5LKC3_9CAUD</name>
<dbReference type="EMBL" id="LR796243">
    <property type="protein sequence ID" value="CAB4130958.1"/>
    <property type="molecule type" value="Genomic_DNA"/>
</dbReference>
<evidence type="ECO:0000313" key="2">
    <source>
        <dbReference type="EMBL" id="CAB4135028.1"/>
    </source>
</evidence>
<accession>A0A6J5LKC3</accession>
<reference evidence="2" key="1">
    <citation type="submission" date="2020-04" db="EMBL/GenBank/DDBJ databases">
        <authorList>
            <person name="Chiriac C."/>
            <person name="Salcher M."/>
            <person name="Ghai R."/>
            <person name="Kavagutti S V."/>
        </authorList>
    </citation>
    <scope>NUCLEOTIDE SEQUENCE</scope>
</reference>
<gene>
    <name evidence="1" type="ORF">UFOVP121_48</name>
    <name evidence="2" type="ORF">UFOVP277_53</name>
</gene>
<sequence length="229" mass="26424">MDAFELSDYFRSQVRDEVAPYLWSDAEVLLYMNEAQKMFVRLTNGIYDVTSDICTVAVTAGQKYSTISPLILEIREAHYIDPTTSYRRKLDIISLADVGKMTTADYGITQNAADQDLPGVVDAMLTGEERNKVRWINVPVENATVQLKIARMPLTSLTESQSVLEVTDEHHVYLIEWMKHLAYNKQDGDAYNPKTSTESEMRFRAYCDFVWKEWERYRHTHRTIAYGGI</sequence>
<protein>
    <submittedName>
        <fullName evidence="2">Uncharacterized protein</fullName>
    </submittedName>
</protein>
<evidence type="ECO:0000313" key="1">
    <source>
        <dbReference type="EMBL" id="CAB4130958.1"/>
    </source>
</evidence>
<dbReference type="InterPro" id="IPR056209">
    <property type="entry name" value="SU10_adaptor"/>
</dbReference>